<evidence type="ECO:0000256" key="1">
    <source>
        <dbReference type="ARBA" id="ARBA00001929"/>
    </source>
</evidence>
<evidence type="ECO:0000256" key="8">
    <source>
        <dbReference type="ARBA" id="ARBA00022630"/>
    </source>
</evidence>
<organism evidence="22 23">
    <name type="scientific">Verruconis gallopava</name>
    <dbReference type="NCBI Taxonomy" id="253628"/>
    <lineage>
        <taxon>Eukaryota</taxon>
        <taxon>Fungi</taxon>
        <taxon>Dikarya</taxon>
        <taxon>Ascomycota</taxon>
        <taxon>Pezizomycotina</taxon>
        <taxon>Dothideomycetes</taxon>
        <taxon>Pleosporomycetidae</taxon>
        <taxon>Venturiales</taxon>
        <taxon>Sympoventuriaceae</taxon>
        <taxon>Verruconis</taxon>
    </lineage>
</organism>
<dbReference type="InterPro" id="IPR052034">
    <property type="entry name" value="NasD-like"/>
</dbReference>
<comment type="cofactor">
    <cofactor evidence="3">
        <name>FAD</name>
        <dbReference type="ChEBI" id="CHEBI:57692"/>
    </cofactor>
</comment>
<dbReference type="GeneID" id="27308840"/>
<dbReference type="RefSeq" id="XP_016218824.1">
    <property type="nucleotide sequence ID" value="XM_016353671.1"/>
</dbReference>
<evidence type="ECO:0000256" key="9">
    <source>
        <dbReference type="ARBA" id="ARBA00022714"/>
    </source>
</evidence>
<dbReference type="Gene3D" id="2.102.10.10">
    <property type="entry name" value="Rieske [2Fe-2S] iron-sulphur domain"/>
    <property type="match status" value="1"/>
</dbReference>
<evidence type="ECO:0000256" key="13">
    <source>
        <dbReference type="ARBA" id="ARBA00023004"/>
    </source>
</evidence>
<dbReference type="SUPFAM" id="SSF56014">
    <property type="entry name" value="Nitrite and sulphite reductase 4Fe-4S domain-like"/>
    <property type="match status" value="1"/>
</dbReference>
<keyword evidence="23" id="KW-1185">Reference proteome</keyword>
<evidence type="ECO:0000256" key="16">
    <source>
        <dbReference type="ARBA" id="ARBA00034078"/>
    </source>
</evidence>
<evidence type="ECO:0000256" key="5">
    <source>
        <dbReference type="ARBA" id="ARBA00010429"/>
    </source>
</evidence>
<comment type="pathway">
    <text evidence="4">Nitrogen metabolism; nitrate reduction (assimilation).</text>
</comment>
<keyword evidence="14" id="KW-0411">Iron-sulfur</keyword>
<dbReference type="PROSITE" id="PS51296">
    <property type="entry name" value="RIESKE"/>
    <property type="match status" value="1"/>
</dbReference>
<dbReference type="GO" id="GO:0046872">
    <property type="term" value="F:metal ion binding"/>
    <property type="evidence" value="ECO:0007669"/>
    <property type="project" value="UniProtKB-KW"/>
</dbReference>
<reference evidence="22 23" key="1">
    <citation type="submission" date="2015-01" db="EMBL/GenBank/DDBJ databases">
        <title>The Genome Sequence of Ochroconis gallopava CBS43764.</title>
        <authorList>
            <consortium name="The Broad Institute Genomics Platform"/>
            <person name="Cuomo C."/>
            <person name="de Hoog S."/>
            <person name="Gorbushina A."/>
            <person name="Stielow B."/>
            <person name="Teixiera M."/>
            <person name="Abouelleil A."/>
            <person name="Chapman S.B."/>
            <person name="Priest M."/>
            <person name="Young S.K."/>
            <person name="Wortman J."/>
            <person name="Nusbaum C."/>
            <person name="Birren B."/>
        </authorList>
    </citation>
    <scope>NUCLEOTIDE SEQUENCE [LARGE SCALE GENOMIC DNA]</scope>
    <source>
        <strain evidence="22 23">CBS 43764</strain>
    </source>
</reference>
<comment type="cofactor">
    <cofactor evidence="2">
        <name>[4Fe-4S] cluster</name>
        <dbReference type="ChEBI" id="CHEBI:49883"/>
    </cofactor>
</comment>
<dbReference type="GO" id="GO:0020037">
    <property type="term" value="F:heme binding"/>
    <property type="evidence" value="ECO:0007669"/>
    <property type="project" value="InterPro"/>
</dbReference>
<gene>
    <name evidence="22" type="ORF">PV09_00867</name>
</gene>
<dbReference type="InParanoid" id="A0A0D2AR31"/>
<dbReference type="EC" id="1.7.1.4" evidence="19"/>
<dbReference type="InterPro" id="IPR006066">
    <property type="entry name" value="NO2/SO3_Rdtase_FeS/sirohaem_BS"/>
</dbReference>
<protein>
    <recommendedName>
        <fullName evidence="20">Nitrite reductase [NAD(P)H]</fullName>
        <ecNumber evidence="19">1.7.1.4</ecNumber>
    </recommendedName>
</protein>
<dbReference type="UniPathway" id="UPA00653"/>
<comment type="similarity">
    <text evidence="5">Belongs to the nitrite and sulfite reductase 4Fe-4S domain family.</text>
</comment>
<evidence type="ECO:0000256" key="15">
    <source>
        <dbReference type="ARBA" id="ARBA00023063"/>
    </source>
</evidence>
<evidence type="ECO:0000256" key="7">
    <source>
        <dbReference type="ARBA" id="ARBA00022617"/>
    </source>
</evidence>
<name>A0A0D2AR31_9PEZI</name>
<dbReference type="PANTHER" id="PTHR43809:SF1">
    <property type="entry name" value="NITRITE REDUCTASE (NADH) LARGE SUBUNIT"/>
    <property type="match status" value="1"/>
</dbReference>
<dbReference type="Pfam" id="PF04324">
    <property type="entry name" value="Fer2_BFD"/>
    <property type="match status" value="1"/>
</dbReference>
<dbReference type="PRINTS" id="PR00397">
    <property type="entry name" value="SIROHAEM"/>
</dbReference>
<evidence type="ECO:0000259" key="21">
    <source>
        <dbReference type="PROSITE" id="PS51296"/>
    </source>
</evidence>
<evidence type="ECO:0000256" key="10">
    <source>
        <dbReference type="ARBA" id="ARBA00022723"/>
    </source>
</evidence>
<dbReference type="InterPro" id="IPR017941">
    <property type="entry name" value="Rieske_2Fe-2S"/>
</dbReference>
<comment type="cofactor">
    <cofactor evidence="1">
        <name>siroheme</name>
        <dbReference type="ChEBI" id="CHEBI:60052"/>
    </cofactor>
</comment>
<evidence type="ECO:0000313" key="22">
    <source>
        <dbReference type="EMBL" id="KIW08955.1"/>
    </source>
</evidence>
<dbReference type="InterPro" id="IPR036188">
    <property type="entry name" value="FAD/NAD-bd_sf"/>
</dbReference>
<dbReference type="Gene3D" id="3.50.50.60">
    <property type="entry name" value="FAD/NAD(P)-binding domain"/>
    <property type="match status" value="2"/>
</dbReference>
<dbReference type="SUPFAM" id="SSF55124">
    <property type="entry name" value="Nitrite/Sulfite reductase N-terminal domain-like"/>
    <property type="match status" value="1"/>
</dbReference>
<keyword evidence="15" id="KW-0534">Nitrate assimilation</keyword>
<keyword evidence="7" id="KW-0349">Heme</keyword>
<evidence type="ECO:0000256" key="12">
    <source>
        <dbReference type="ARBA" id="ARBA00023002"/>
    </source>
</evidence>
<dbReference type="EMBL" id="KN847530">
    <property type="protein sequence ID" value="KIW08955.1"/>
    <property type="molecule type" value="Genomic_DNA"/>
</dbReference>
<dbReference type="CDD" id="cd19944">
    <property type="entry name" value="NirB_Fer2_BFD-like_2"/>
    <property type="match status" value="1"/>
</dbReference>
<evidence type="ECO:0000256" key="2">
    <source>
        <dbReference type="ARBA" id="ARBA00001966"/>
    </source>
</evidence>
<dbReference type="PRINTS" id="PR00368">
    <property type="entry name" value="FADPNR"/>
</dbReference>
<sequence>MGDHVDPPEKGGRKRLVVVGLGMVGVAFIEKVLKLDVKRREYDIVVIGEEPHLAYNRVGLTSFFQHRKVEDLYLNPKEWYHSMPDGSLSYHLNTLVTEIDSKSKILKTARGQTIAYDILVLATGSDALLPKHTPGHDAKGVFVYRTIDDLQRLIEFASSKQGTIGAVVGGGLLGLEAAKAMMDLEKFDKVKLIERNRWVLSRQLDGDAGAMVVEQVRALGLDVMLSKRVGKITTDDDNNVTGVVFEDGEKMNCTCICFAIGIRARDELARKAGLKCAERGGGIIVDSGLKTSVPDIYAIGECASWEGQTFGLIAPGVEMADVLAFNLTQAKSHTPRTFKRPDLSTKLKLLGVEVASFGDFFADRDGPKHLPRRRAEGKREGVVEAKDRVRALTEGPPPPAVKALTYKDPFTNVYKKYLFTLDGKYLLGGMMIGDTSDYIKLVPLVKNQKPLEIPPSELIVGAKKAGDDDGSDLADDTQICSCHNVTKGDIVKSVKDGTCKSLGDVKACTKAGTGCAGCVPLVQSIFNSTMASMGQEVKNHLCPHFEYSRADLYNIIHVKKLQTFPEVMKAAGKEPDSVGCEVCKPAIASITASLFNKHIVDAPRRGLQDTNDKFLGNIQRNGTYSVVPRIPGGEITADKLLVIGNVAKKYNLYVKITGGQRIDMFGARKQDLVAIWTDLVEGGLESGHAYAKSLRTVKSCVGTTWCRFGVGDSVGMAIRLEERYKSIRAPHKIKGGVSGCVRECAEAQNKDFGLIATEKGFNIFVGGNGGANPKHSELLAKDVPPDDVVPILDRYLAFYIRTADKLQRTARWIENLPGGIEYLKEVILEDKLGICADLEQQMEELVQSYFCEWTEVVKDPERRKGFIQFANTEENIVDTIEPIVEREQTRPAYWPKESVKEDFRGTKWSQLTWQPIVKAEMFKDVPTGDSQAIKRGDTQLAIFKVKGKYYCTQQMCPHKRAFVLSDGLIGDDIKNNKLWVSCPYHKRNFELAGENAGKCANDAEVNIATFPVEEREDGWVYVKLPPVEELDSVLGTSKWRIKKEESGPDPFEKLDSKLKNMKGRKSVNASHLNSKGTAGIANGVLAGQGVGVKINGMEW</sequence>
<comment type="cofactor">
    <cofactor evidence="16">
        <name>[2Fe-2S] cluster</name>
        <dbReference type="ChEBI" id="CHEBI:190135"/>
    </cofactor>
</comment>
<dbReference type="SUPFAM" id="SSF50022">
    <property type="entry name" value="ISP domain"/>
    <property type="match status" value="1"/>
</dbReference>
<dbReference type="Gene3D" id="1.10.10.1100">
    <property type="entry name" value="BFD-like [2Fe-2S]-binding domain"/>
    <property type="match status" value="1"/>
</dbReference>
<dbReference type="AlphaFoldDB" id="A0A0D2AR31"/>
<dbReference type="PANTHER" id="PTHR43809">
    <property type="entry name" value="NITRITE REDUCTASE (NADH) LARGE SUBUNIT"/>
    <property type="match status" value="1"/>
</dbReference>
<dbReference type="STRING" id="253628.A0A0D2AR31"/>
<comment type="catalytic activity">
    <reaction evidence="18">
        <text>NH4(+) + 3 NADP(+) + 2 H2O = nitrite + 3 NADPH + 5 H(+)</text>
        <dbReference type="Rhea" id="RHEA:24632"/>
        <dbReference type="ChEBI" id="CHEBI:15377"/>
        <dbReference type="ChEBI" id="CHEBI:15378"/>
        <dbReference type="ChEBI" id="CHEBI:16301"/>
        <dbReference type="ChEBI" id="CHEBI:28938"/>
        <dbReference type="ChEBI" id="CHEBI:57783"/>
        <dbReference type="ChEBI" id="CHEBI:58349"/>
        <dbReference type="EC" id="1.7.1.4"/>
    </reaction>
</comment>
<keyword evidence="12" id="KW-0560">Oxidoreductase</keyword>
<dbReference type="InterPro" id="IPR036922">
    <property type="entry name" value="Rieske_2Fe-2S_sf"/>
</dbReference>
<dbReference type="NCBIfam" id="TIGR02378">
    <property type="entry name" value="nirD_assim_sml"/>
    <property type="match status" value="1"/>
</dbReference>
<dbReference type="GO" id="GO:0042128">
    <property type="term" value="P:nitrate assimilation"/>
    <property type="evidence" value="ECO:0007669"/>
    <property type="project" value="UniProtKB-UniPathway"/>
</dbReference>
<proteinExistence type="inferred from homology"/>
<dbReference type="InterPro" id="IPR006067">
    <property type="entry name" value="NO2/SO3_Rdtase_4Fe4S_dom"/>
</dbReference>
<dbReference type="Pfam" id="PF03460">
    <property type="entry name" value="NIR_SIR_ferr"/>
    <property type="match status" value="1"/>
</dbReference>
<dbReference type="Pfam" id="PF07992">
    <property type="entry name" value="Pyr_redox_2"/>
    <property type="match status" value="1"/>
</dbReference>
<dbReference type="HOGENOM" id="CLU_003291_0_0_1"/>
<evidence type="ECO:0000256" key="20">
    <source>
        <dbReference type="ARBA" id="ARBA00070300"/>
    </source>
</evidence>
<keyword evidence="6" id="KW-0004">4Fe-4S</keyword>
<dbReference type="VEuPathDB" id="FungiDB:PV09_00867"/>
<dbReference type="InterPro" id="IPR005117">
    <property type="entry name" value="NiRdtase/SiRdtase_haem-b_fer"/>
</dbReference>
<dbReference type="InterPro" id="IPR023753">
    <property type="entry name" value="FAD/NAD-binding_dom"/>
</dbReference>
<evidence type="ECO:0000256" key="4">
    <source>
        <dbReference type="ARBA" id="ARBA00005096"/>
    </source>
</evidence>
<evidence type="ECO:0000313" key="23">
    <source>
        <dbReference type="Proteomes" id="UP000053259"/>
    </source>
</evidence>
<dbReference type="Gene3D" id="3.30.413.10">
    <property type="entry name" value="Sulfite Reductase Hemoprotein, domain 1"/>
    <property type="match status" value="1"/>
</dbReference>
<dbReference type="Proteomes" id="UP000053259">
    <property type="component" value="Unassembled WGS sequence"/>
</dbReference>
<comment type="catalytic activity">
    <reaction evidence="17">
        <text>NH4(+) + 3 NAD(+) + 2 H2O = nitrite + 3 NADH + 5 H(+)</text>
        <dbReference type="Rhea" id="RHEA:24628"/>
        <dbReference type="ChEBI" id="CHEBI:15377"/>
        <dbReference type="ChEBI" id="CHEBI:15378"/>
        <dbReference type="ChEBI" id="CHEBI:16301"/>
        <dbReference type="ChEBI" id="CHEBI:28938"/>
        <dbReference type="ChEBI" id="CHEBI:57540"/>
        <dbReference type="ChEBI" id="CHEBI:57945"/>
        <dbReference type="EC" id="1.7.1.4"/>
    </reaction>
</comment>
<keyword evidence="13" id="KW-0408">Iron</keyword>
<dbReference type="PROSITE" id="PS00365">
    <property type="entry name" value="NIR_SIR"/>
    <property type="match status" value="1"/>
</dbReference>
<accession>A0A0D2AR31</accession>
<evidence type="ECO:0000256" key="17">
    <source>
        <dbReference type="ARBA" id="ARBA00050114"/>
    </source>
</evidence>
<dbReference type="SUPFAM" id="SSF51905">
    <property type="entry name" value="FAD/NAD(P)-binding domain"/>
    <property type="match status" value="2"/>
</dbReference>
<evidence type="ECO:0000256" key="18">
    <source>
        <dbReference type="ARBA" id="ARBA00051413"/>
    </source>
</evidence>
<dbReference type="OrthoDB" id="432169at2759"/>
<dbReference type="FunFam" id="3.30.413.10:FF:000007">
    <property type="entry name" value="Nitrite reductase [NAD(P)H] large subunit"/>
    <property type="match status" value="1"/>
</dbReference>
<dbReference type="GO" id="GO:0051539">
    <property type="term" value="F:4 iron, 4 sulfur cluster binding"/>
    <property type="evidence" value="ECO:0007669"/>
    <property type="project" value="UniProtKB-KW"/>
</dbReference>
<evidence type="ECO:0000256" key="11">
    <source>
        <dbReference type="ARBA" id="ARBA00022827"/>
    </source>
</evidence>
<dbReference type="Pfam" id="PF01077">
    <property type="entry name" value="NIR_SIR"/>
    <property type="match status" value="1"/>
</dbReference>
<dbReference type="Pfam" id="PF13806">
    <property type="entry name" value="Rieske_2"/>
    <property type="match status" value="1"/>
</dbReference>
<dbReference type="InterPro" id="IPR007419">
    <property type="entry name" value="BFD-like_2Fe2S-bd_dom"/>
</dbReference>
<evidence type="ECO:0000256" key="6">
    <source>
        <dbReference type="ARBA" id="ARBA00022485"/>
    </source>
</evidence>
<dbReference type="CDD" id="cd03529">
    <property type="entry name" value="Rieske_NirD"/>
    <property type="match status" value="1"/>
</dbReference>
<dbReference type="GO" id="GO:0015980">
    <property type="term" value="P:energy derivation by oxidation of organic compounds"/>
    <property type="evidence" value="ECO:0007669"/>
    <property type="project" value="UniProtKB-ARBA"/>
</dbReference>
<dbReference type="InterPro" id="IPR041854">
    <property type="entry name" value="BFD-like_2Fe2S-bd_dom_sf"/>
</dbReference>
<keyword evidence="9" id="KW-0001">2Fe-2S</keyword>
<dbReference type="InterPro" id="IPR045854">
    <property type="entry name" value="NO2/SO3_Rdtase_4Fe4S_sf"/>
</dbReference>
<evidence type="ECO:0000256" key="19">
    <source>
        <dbReference type="ARBA" id="ARBA00066907"/>
    </source>
</evidence>
<keyword evidence="11" id="KW-0274">FAD</keyword>
<evidence type="ECO:0000256" key="14">
    <source>
        <dbReference type="ARBA" id="ARBA00023014"/>
    </source>
</evidence>
<dbReference type="GO" id="GO:0008942">
    <property type="term" value="F:nitrite reductase [NAD(P)H] activity"/>
    <property type="evidence" value="ECO:0007669"/>
    <property type="project" value="UniProtKB-EC"/>
</dbReference>
<keyword evidence="10" id="KW-0479">Metal-binding</keyword>
<feature type="domain" description="Rieske" evidence="21">
    <location>
        <begin position="913"/>
        <end position="1021"/>
    </location>
</feature>
<evidence type="ECO:0000256" key="3">
    <source>
        <dbReference type="ARBA" id="ARBA00001974"/>
    </source>
</evidence>
<dbReference type="InterPro" id="IPR012748">
    <property type="entry name" value="Rieske-like_NirD"/>
</dbReference>
<dbReference type="FunFam" id="1.10.10.1100:FF:000002">
    <property type="entry name" value="Nitrite reductase large subunit"/>
    <property type="match status" value="1"/>
</dbReference>
<keyword evidence="8" id="KW-0285">Flavoprotein</keyword>
<dbReference type="InterPro" id="IPR036136">
    <property type="entry name" value="Nit/Sulf_reduc_fer-like_dom_sf"/>
</dbReference>
<dbReference type="GO" id="GO:0051537">
    <property type="term" value="F:2 iron, 2 sulfur cluster binding"/>
    <property type="evidence" value="ECO:0007669"/>
    <property type="project" value="UniProtKB-KW"/>
</dbReference>